<reference evidence="6 7" key="1">
    <citation type="submission" date="2023-09" db="EMBL/GenBank/DDBJ databases">
        <authorList>
            <person name="Rey-Velasco X."/>
        </authorList>
    </citation>
    <scope>NUCLEOTIDE SEQUENCE [LARGE SCALE GENOMIC DNA]</scope>
    <source>
        <strain evidence="6 7">P117</strain>
    </source>
</reference>
<dbReference type="PANTHER" id="PTHR37423:SF5">
    <property type="entry name" value="SOLUBLE LYTIC MUREIN TRANSGLYCOSYLASE"/>
    <property type="match status" value="1"/>
</dbReference>
<dbReference type="PANTHER" id="PTHR37423">
    <property type="entry name" value="SOLUBLE LYTIC MUREIN TRANSGLYCOSYLASE-RELATED"/>
    <property type="match status" value="1"/>
</dbReference>
<feature type="domain" description="Lytic transglycosylase superhelical linker" evidence="5">
    <location>
        <begin position="467"/>
        <end position="528"/>
    </location>
</feature>
<keyword evidence="7" id="KW-1185">Reference proteome</keyword>
<dbReference type="RefSeq" id="WP_311366797.1">
    <property type="nucleotide sequence ID" value="NZ_JAVRHX010000001.1"/>
</dbReference>
<evidence type="ECO:0000259" key="5">
    <source>
        <dbReference type="Pfam" id="PF14718"/>
    </source>
</evidence>
<evidence type="ECO:0000313" key="7">
    <source>
        <dbReference type="Proteomes" id="UP001253545"/>
    </source>
</evidence>
<keyword evidence="3" id="KW-0812">Transmembrane</keyword>
<evidence type="ECO:0000256" key="3">
    <source>
        <dbReference type="SAM" id="Phobius"/>
    </source>
</evidence>
<dbReference type="SUPFAM" id="SSF48435">
    <property type="entry name" value="Bacterial muramidases"/>
    <property type="match status" value="1"/>
</dbReference>
<evidence type="ECO:0000259" key="4">
    <source>
        <dbReference type="Pfam" id="PF01464"/>
    </source>
</evidence>
<dbReference type="Pfam" id="PF01464">
    <property type="entry name" value="SLT"/>
    <property type="match status" value="1"/>
</dbReference>
<protein>
    <submittedName>
        <fullName evidence="6">Transglycosylase SLT domain-containing protein</fullName>
    </submittedName>
</protein>
<evidence type="ECO:0000313" key="6">
    <source>
        <dbReference type="EMBL" id="MDT0593275.1"/>
    </source>
</evidence>
<evidence type="ECO:0000256" key="2">
    <source>
        <dbReference type="ARBA" id="ARBA00022729"/>
    </source>
</evidence>
<dbReference type="EMBL" id="JAVRHX010000001">
    <property type="protein sequence ID" value="MDT0593275.1"/>
    <property type="molecule type" value="Genomic_DNA"/>
</dbReference>
<dbReference type="InterPro" id="IPR037061">
    <property type="entry name" value="Lytic_TGlycoase_superhlx_L_sf"/>
</dbReference>
<dbReference type="InterPro" id="IPR008939">
    <property type="entry name" value="Lytic_TGlycosylase_superhlx_U"/>
</dbReference>
<dbReference type="Proteomes" id="UP001253545">
    <property type="component" value="Unassembled WGS sequence"/>
</dbReference>
<dbReference type="Pfam" id="PF14718">
    <property type="entry name" value="SLT_L"/>
    <property type="match status" value="1"/>
</dbReference>
<evidence type="ECO:0000256" key="1">
    <source>
        <dbReference type="ARBA" id="ARBA00007734"/>
    </source>
</evidence>
<proteinExistence type="inferred from homology"/>
<accession>A0ABU2ZKX8</accession>
<dbReference type="CDD" id="cd13401">
    <property type="entry name" value="Slt70-like"/>
    <property type="match status" value="1"/>
</dbReference>
<feature type="domain" description="Transglycosylase SLT" evidence="4">
    <location>
        <begin position="540"/>
        <end position="646"/>
    </location>
</feature>
<dbReference type="Gene3D" id="1.10.1240.20">
    <property type="entry name" value="Lytic transglycosylase, superhelical linker domain"/>
    <property type="match status" value="1"/>
</dbReference>
<comment type="caution">
    <text evidence="6">The sequence shown here is derived from an EMBL/GenBank/DDBJ whole genome shotgun (WGS) entry which is preliminary data.</text>
</comment>
<dbReference type="Gene3D" id="1.25.20.10">
    <property type="entry name" value="Bacterial muramidases"/>
    <property type="match status" value="1"/>
</dbReference>
<dbReference type="InterPro" id="IPR012289">
    <property type="entry name" value="Lytic_TGlycosylase_superhlx_L"/>
</dbReference>
<dbReference type="SUPFAM" id="SSF53955">
    <property type="entry name" value="Lysozyme-like"/>
    <property type="match status" value="1"/>
</dbReference>
<gene>
    <name evidence="6" type="ORF">RM552_00285</name>
</gene>
<feature type="transmembrane region" description="Helical" evidence="3">
    <location>
        <begin position="20"/>
        <end position="38"/>
    </location>
</feature>
<dbReference type="InterPro" id="IPR008258">
    <property type="entry name" value="Transglycosylase_SLT_dom_1"/>
</dbReference>
<sequence length="707" mass="81269">MSNKYKKLSCVNNFLSKTTIQILIAGLISICFSCSLVAQSSSKQNSNIQSPISQTIKEQSASTESALREQITAGNPSYSLETPERLKQRAAFLRAEKTIWRMDSDEFLSTVESLGDYPLVPYLIARKISDSFSLKDEAQIRAFLNKYGDSPIGLSVRRNWLFYLARKKQYGLFIDFYRPTSNTKLRCHYIHAQMKQGINETVFYEQIADLWTVGKSQPKECDAPFKRWIKAEQLTEDLILLRIEKSADGGSHTLIPYLRSLLPTEKQYLADLWRKTRRDPSYVKALARFPAKYPNIEANIISYGLSRLIWRDAELAVRTMQKAEKSKVFSNQQKSKVYDAFGIKLAIDDANNAERWLIKSAEVSDNPEVVRWHLAYLLKQQDWQKIALLIESSPPQLVAAKDYTYWLARAYENLGREQQARVLYTQLAQSRHYYGFLASARLGQVFSLQDEPLHVNHAEALVVLSNEATERAFELKALKRFHYARAEWRYMQGQLDKRHKLVSTVISSAWAWHDQSIFTFSREDYLNDVGRRFPTAFEDLIVEEAKKNNIAPEWTFAIARRESSFMTDAVSTANARGLMQVLPSTAKYLEKRRVSAKQLLDAGTNVRIGNKYLRYLMNKLDNNSVLATASYNAGWRRVLKWLPETAPLEADIWVEIIPYRETRNYVKAVMAYKQIYRAQLSEPDATSAVQQGKVFEDFLGTAIPVSL</sequence>
<dbReference type="InterPro" id="IPR023346">
    <property type="entry name" value="Lysozyme-like_dom_sf"/>
</dbReference>
<keyword evidence="3" id="KW-0472">Membrane</keyword>
<organism evidence="6 7">
    <name type="scientific">Glaciecola petra</name>
    <dbReference type="NCBI Taxonomy" id="3075602"/>
    <lineage>
        <taxon>Bacteria</taxon>
        <taxon>Pseudomonadati</taxon>
        <taxon>Pseudomonadota</taxon>
        <taxon>Gammaproteobacteria</taxon>
        <taxon>Alteromonadales</taxon>
        <taxon>Alteromonadaceae</taxon>
        <taxon>Glaciecola</taxon>
    </lineage>
</organism>
<dbReference type="Gene3D" id="1.10.530.10">
    <property type="match status" value="1"/>
</dbReference>
<comment type="similarity">
    <text evidence="1">Belongs to the transglycosylase Slt family.</text>
</comment>
<keyword evidence="2" id="KW-0732">Signal</keyword>
<name>A0ABU2ZKX8_9ALTE</name>
<keyword evidence="3" id="KW-1133">Transmembrane helix</keyword>